<sequence>MRVPLTIVAKDQLKTVAALLRTDIHDVKVKAIVSLELAVYGMSKLLPVELHTTEQLPYLFTGTYYPFLKEHNEYNQLIWQNLQVLLPQFKAKRCIKDVMNHYSLVPSRYLHIYIDNNGNFHWQIPRQGKNRTEAYEKILNSTLSHKLNKRDYADVEKQIVYYDEDNHGTVSVVLPEYLRKKSDTLIESSLKQARRLEITKEDLILTAIEMDQFDQKNDWEGRISSLRFSKWSGSHLTKFEELHIDGTQHWLGTLSAGKSTIMDVIAYHVARYKKGRTVLVVGDVASALEKVDMFQKMKIKCVPIISANERKRHIQQYFNSLPSEFESFEELKRPAMRYLTNVCIVQSLQDGISSSRPPCFRMEQGDVKKLCPYFHQCEYHNAFHDLPDANIIVSTIQGLVLSSLPPAISESDMRMLEYVLRQTDLILVDEADRVQSQLDEIFAPTEEIAGTAGSWLENIHDRIITYLRKDKTCLQKPHVSEWIRAVHNAMGATIHIYGQLHQEKSIFDFVGKQFFTGYKLIKQFLSEAFSFDLIDEDESTKLEYYQELHDRFLKLIQVARSNEEFGESVNLDEYPSLYFAYHSILDQNADMYLEMFLKQLSTEHLFPKGHLQKLQNKLKFALAVLYLENRLFYLIHNFESIQSDLDEALENLGNLYSIFKGVPRDYDGIVPSAPTGIWLGFQYESDEKAHAKNGVLKLMRYIGVGRHILTNLSSLFSKLDGGSGAPAVLLSGTSYLPGSSKYHIDLPVSYVLERENEQKPEITQVFKPIYNRRNEPFKISGKKGEERYETLKSLARRPVTREILKDELFKCSIERERLLIVVGSYTEASHVAGELRKNAEHPERIYYLVKESNTSEEGALPRQKVSSFAKSGGNILVAPLMALERGHNILTYYNGQKVGAFSTAIFMVRPFPKPYDTSRVINRINEFAIKAYRESTEHKDLKNQAEYFRKIAYAIQKEVIRGNKGFKTMDENERKHLIFDLFVNIWQLTGRLIRGGVDARILYLDASFAPKSAEYGEDSYDTSLLLAMRAELAEKLNSNDDSTIIEVLFDVMIKGLNNLEGVIYNDKVEERYGKKA</sequence>
<feature type="domain" description="pPIWI-RE three-gene island" evidence="1">
    <location>
        <begin position="28"/>
        <end position="179"/>
    </location>
</feature>
<comment type="caution">
    <text evidence="2">The sequence shown here is derived from an EMBL/GenBank/DDBJ whole genome shotgun (WGS) entry which is preliminary data.</text>
</comment>
<keyword evidence="3" id="KW-1185">Reference proteome</keyword>
<protein>
    <recommendedName>
        <fullName evidence="1">pPIWI-RE three-gene island domain-containing protein</fullName>
    </recommendedName>
</protein>
<dbReference type="Pfam" id="PF18155">
    <property type="entry name" value="pPIWI_RE_Z"/>
    <property type="match status" value="1"/>
</dbReference>
<accession>A0ABV5B7W6</accession>
<dbReference type="Proteomes" id="UP001580407">
    <property type="component" value="Unassembled WGS sequence"/>
</dbReference>
<organism evidence="2 3">
    <name type="scientific">Paenibacillus terreus</name>
    <dbReference type="NCBI Taxonomy" id="1387834"/>
    <lineage>
        <taxon>Bacteria</taxon>
        <taxon>Bacillati</taxon>
        <taxon>Bacillota</taxon>
        <taxon>Bacilli</taxon>
        <taxon>Bacillales</taxon>
        <taxon>Paenibacillaceae</taxon>
        <taxon>Paenibacillus</taxon>
    </lineage>
</organism>
<gene>
    <name evidence="2" type="ORF">ACE3NQ_08585</name>
</gene>
<reference evidence="2 3" key="1">
    <citation type="submission" date="2024-09" db="EMBL/GenBank/DDBJ databases">
        <authorList>
            <person name="Ruan L."/>
        </authorList>
    </citation>
    <scope>NUCLEOTIDE SEQUENCE [LARGE SCALE GENOMIC DNA]</scope>
    <source>
        <strain evidence="2 3">D33</strain>
    </source>
</reference>
<evidence type="ECO:0000259" key="1">
    <source>
        <dbReference type="Pfam" id="PF18155"/>
    </source>
</evidence>
<name>A0ABV5B7W6_9BACL</name>
<proteinExistence type="predicted"/>
<dbReference type="RefSeq" id="WP_375524756.1">
    <property type="nucleotide sequence ID" value="NZ_JBHILM010000007.1"/>
</dbReference>
<evidence type="ECO:0000313" key="3">
    <source>
        <dbReference type="Proteomes" id="UP001580407"/>
    </source>
</evidence>
<evidence type="ECO:0000313" key="2">
    <source>
        <dbReference type="EMBL" id="MFB5680964.1"/>
    </source>
</evidence>
<dbReference type="SUPFAM" id="SSF52540">
    <property type="entry name" value="P-loop containing nucleoside triphosphate hydrolases"/>
    <property type="match status" value="1"/>
</dbReference>
<dbReference type="EMBL" id="JBHILM010000007">
    <property type="protein sequence ID" value="MFB5680964.1"/>
    <property type="molecule type" value="Genomic_DNA"/>
</dbReference>
<dbReference type="InterPro" id="IPR027417">
    <property type="entry name" value="P-loop_NTPase"/>
</dbReference>
<dbReference type="InterPro" id="IPR055254">
    <property type="entry name" value="pPIWI_RE_Z"/>
</dbReference>